<dbReference type="Gene3D" id="3.40.50.20">
    <property type="match status" value="1"/>
</dbReference>
<proteinExistence type="inferred from homology"/>
<dbReference type="InterPro" id="IPR020019">
    <property type="entry name" value="AcTrfase_PglD-like"/>
</dbReference>
<dbReference type="CDD" id="cd03360">
    <property type="entry name" value="LbH_AT_putative"/>
    <property type="match status" value="1"/>
</dbReference>
<gene>
    <name evidence="8" type="ORF">Q73A0000_09495</name>
</gene>
<evidence type="ECO:0000256" key="5">
    <source>
        <dbReference type="PIRSR" id="PIRSR620019-1"/>
    </source>
</evidence>
<dbReference type="InterPro" id="IPR050179">
    <property type="entry name" value="Trans_hexapeptide_repeat"/>
</dbReference>
<evidence type="ECO:0000256" key="1">
    <source>
        <dbReference type="ARBA" id="ARBA00007274"/>
    </source>
</evidence>
<evidence type="ECO:0000259" key="7">
    <source>
        <dbReference type="Pfam" id="PF17836"/>
    </source>
</evidence>
<evidence type="ECO:0000256" key="3">
    <source>
        <dbReference type="ARBA" id="ARBA00022737"/>
    </source>
</evidence>
<feature type="active site" description="Proton acceptor" evidence="5">
    <location>
        <position position="129"/>
    </location>
</feature>
<dbReference type="InterPro" id="IPR041561">
    <property type="entry name" value="PglD_N"/>
</dbReference>
<sequence length="205" mass="21520">MKEISIFGGGAHAKVLIDCLQQEARYEVTTILDDHPAVPHIMNYEVSKRNYTDAYENQSAIISITNGFIRKKIASGLLCDFITTVHPTAIVSPYVRLGFGTQILAGAIVNTGAKIGNHCIVNTGTVVEHDCVISDFVHLAPSTSIGGGTKIGACTQIGIGASVIQNITIGANVIIGAGAVVITDIPDNCTAVGVPAKPIKFHDPQ</sequence>
<dbReference type="InterPro" id="IPR018357">
    <property type="entry name" value="Hexapep_transf_CS"/>
</dbReference>
<dbReference type="Pfam" id="PF00132">
    <property type="entry name" value="Hexapep"/>
    <property type="match status" value="1"/>
</dbReference>
<comment type="similarity">
    <text evidence="1">Belongs to the transferase hexapeptide repeat family.</text>
</comment>
<dbReference type="KEGG" id="kfa:Q73A0000_09495"/>
<dbReference type="RefSeq" id="WP_193810756.1">
    <property type="nucleotide sequence ID" value="NZ_CP040442.1"/>
</dbReference>
<feature type="domain" description="PglD N-terminal" evidence="7">
    <location>
        <begin position="4"/>
        <end position="75"/>
    </location>
</feature>
<protein>
    <submittedName>
        <fullName evidence="8">Acetyltransferase</fullName>
    </submittedName>
</protein>
<keyword evidence="4" id="KW-0012">Acyltransferase</keyword>
<organism evidence="8 9">
    <name type="scientific">Kaistella flava</name>
    <name type="common">ex Peng et al. 2021</name>
    <dbReference type="NCBI Taxonomy" id="2038776"/>
    <lineage>
        <taxon>Bacteria</taxon>
        <taxon>Pseudomonadati</taxon>
        <taxon>Bacteroidota</taxon>
        <taxon>Flavobacteriia</taxon>
        <taxon>Flavobacteriales</taxon>
        <taxon>Weeksellaceae</taxon>
        <taxon>Chryseobacterium group</taxon>
        <taxon>Kaistella</taxon>
    </lineage>
</organism>
<evidence type="ECO:0000256" key="6">
    <source>
        <dbReference type="PIRSR" id="PIRSR620019-2"/>
    </source>
</evidence>
<dbReference type="PROSITE" id="PS00101">
    <property type="entry name" value="HEXAPEP_TRANSFERASES"/>
    <property type="match status" value="1"/>
</dbReference>
<dbReference type="GO" id="GO:0016746">
    <property type="term" value="F:acyltransferase activity"/>
    <property type="evidence" value="ECO:0007669"/>
    <property type="project" value="UniProtKB-KW"/>
</dbReference>
<dbReference type="NCBIfam" id="TIGR03570">
    <property type="entry name" value="NeuD_NnaD"/>
    <property type="match status" value="1"/>
</dbReference>
<dbReference type="EMBL" id="CP040442">
    <property type="protein sequence ID" value="QOW10590.1"/>
    <property type="molecule type" value="Genomic_DNA"/>
</dbReference>
<keyword evidence="3" id="KW-0677">Repeat</keyword>
<dbReference type="InterPro" id="IPR011004">
    <property type="entry name" value="Trimer_LpxA-like_sf"/>
</dbReference>
<dbReference type="AlphaFoldDB" id="A0A7M2Y927"/>
<feature type="binding site" evidence="6">
    <location>
        <position position="138"/>
    </location>
    <ligand>
        <name>acetyl-CoA</name>
        <dbReference type="ChEBI" id="CHEBI:57288"/>
    </ligand>
</feature>
<dbReference type="PANTHER" id="PTHR43300">
    <property type="entry name" value="ACETYLTRANSFERASE"/>
    <property type="match status" value="1"/>
</dbReference>
<evidence type="ECO:0000313" key="9">
    <source>
        <dbReference type="Proteomes" id="UP000594195"/>
    </source>
</evidence>
<dbReference type="Pfam" id="PF17836">
    <property type="entry name" value="PglD_N"/>
    <property type="match status" value="1"/>
</dbReference>
<dbReference type="Gene3D" id="2.160.10.10">
    <property type="entry name" value="Hexapeptide repeat proteins"/>
    <property type="match status" value="1"/>
</dbReference>
<dbReference type="PANTHER" id="PTHR43300:SF7">
    <property type="entry name" value="UDP-N-ACETYLBACILLOSAMINE N-ACETYLTRANSFERASE"/>
    <property type="match status" value="1"/>
</dbReference>
<dbReference type="Proteomes" id="UP000594195">
    <property type="component" value="Chromosome"/>
</dbReference>
<evidence type="ECO:0000256" key="4">
    <source>
        <dbReference type="ARBA" id="ARBA00023315"/>
    </source>
</evidence>
<evidence type="ECO:0000256" key="2">
    <source>
        <dbReference type="ARBA" id="ARBA00022679"/>
    </source>
</evidence>
<accession>A0A7M2Y927</accession>
<feature type="binding site" evidence="6">
    <location>
        <position position="159"/>
    </location>
    <ligand>
        <name>acetyl-CoA</name>
        <dbReference type="ChEBI" id="CHEBI:57288"/>
    </ligand>
</feature>
<evidence type="ECO:0000313" key="8">
    <source>
        <dbReference type="EMBL" id="QOW10590.1"/>
    </source>
</evidence>
<name>A0A7M2Y927_9FLAO</name>
<keyword evidence="9" id="KW-1185">Reference proteome</keyword>
<dbReference type="SUPFAM" id="SSF51161">
    <property type="entry name" value="Trimeric LpxA-like enzymes"/>
    <property type="match status" value="1"/>
</dbReference>
<dbReference type="InterPro" id="IPR001451">
    <property type="entry name" value="Hexapep"/>
</dbReference>
<reference evidence="8 9" key="1">
    <citation type="submission" date="2019-05" db="EMBL/GenBank/DDBJ databases">
        <title>Chryseobacterium sp. isolated from King George Island, maritime Antarctica.</title>
        <authorList>
            <person name="Peng X."/>
        </authorList>
    </citation>
    <scope>NUCLEOTIDE SEQUENCE [LARGE SCALE GENOMIC DNA]</scope>
    <source>
        <strain evidence="8 9">7-3A</strain>
    </source>
</reference>
<feature type="site" description="Increases basicity of active site His" evidence="5">
    <location>
        <position position="130"/>
    </location>
</feature>
<keyword evidence="2 8" id="KW-0808">Transferase</keyword>